<name>A0ABS8SGW2_DATST</name>
<evidence type="ECO:0000313" key="2">
    <source>
        <dbReference type="Proteomes" id="UP000823775"/>
    </source>
</evidence>
<protein>
    <submittedName>
        <fullName evidence="1">Uncharacterized protein</fullName>
    </submittedName>
</protein>
<accession>A0ABS8SGW2</accession>
<organism evidence="1 2">
    <name type="scientific">Datura stramonium</name>
    <name type="common">Jimsonweed</name>
    <name type="synonym">Common thornapple</name>
    <dbReference type="NCBI Taxonomy" id="4076"/>
    <lineage>
        <taxon>Eukaryota</taxon>
        <taxon>Viridiplantae</taxon>
        <taxon>Streptophyta</taxon>
        <taxon>Embryophyta</taxon>
        <taxon>Tracheophyta</taxon>
        <taxon>Spermatophyta</taxon>
        <taxon>Magnoliopsida</taxon>
        <taxon>eudicotyledons</taxon>
        <taxon>Gunneridae</taxon>
        <taxon>Pentapetalae</taxon>
        <taxon>asterids</taxon>
        <taxon>lamiids</taxon>
        <taxon>Solanales</taxon>
        <taxon>Solanaceae</taxon>
        <taxon>Solanoideae</taxon>
        <taxon>Datureae</taxon>
        <taxon>Datura</taxon>
    </lineage>
</organism>
<reference evidence="1 2" key="1">
    <citation type="journal article" date="2021" name="BMC Genomics">
        <title>Datura genome reveals duplications of psychoactive alkaloid biosynthetic genes and high mutation rate following tissue culture.</title>
        <authorList>
            <person name="Rajewski A."/>
            <person name="Carter-House D."/>
            <person name="Stajich J."/>
            <person name="Litt A."/>
        </authorList>
    </citation>
    <scope>NUCLEOTIDE SEQUENCE [LARGE SCALE GENOMIC DNA]</scope>
    <source>
        <strain evidence="1">AR-01</strain>
    </source>
</reference>
<comment type="caution">
    <text evidence="1">The sequence shown here is derived from an EMBL/GenBank/DDBJ whole genome shotgun (WGS) entry which is preliminary data.</text>
</comment>
<gene>
    <name evidence="1" type="ORF">HAX54_037421</name>
</gene>
<proteinExistence type="predicted"/>
<dbReference type="EMBL" id="JACEIK010000501">
    <property type="protein sequence ID" value="MCD7458156.1"/>
    <property type="molecule type" value="Genomic_DNA"/>
</dbReference>
<sequence length="287" mass="32061">MSLSSKPSVELGALDLVDSSLKIGEHTVLYMPCSTQADQRVPLPINFNVIERTYLRSLDEGIILGASYIVTPAFSELDDTDKSELNVKLFRVLCAVLHSLDQGLRLAGSEEVLPVPDMTNIACIPFSEDIEKFSAVPLLLKIELRNYDPVQHDRGFHQRLNLLVKESLQFGSIPANTKELVTISKTAWQDPLVEDLSGTSQQCGEEWEQMVVLEMPKMSSPSCISKPKLHMEVSSLLKVLNDDKTLPILERLEVPKQLKEKQLPHVSFPYSVLLFSKEALIPLDSAH</sequence>
<dbReference type="PANTHER" id="PTHR38390:SF2">
    <property type="entry name" value="OS01G0103900 PROTEIN"/>
    <property type="match status" value="1"/>
</dbReference>
<dbReference type="Proteomes" id="UP000823775">
    <property type="component" value="Unassembled WGS sequence"/>
</dbReference>
<evidence type="ECO:0000313" key="1">
    <source>
        <dbReference type="EMBL" id="MCD7458156.1"/>
    </source>
</evidence>
<dbReference type="PANTHER" id="PTHR38390">
    <property type="entry name" value="OS01G0103900 PROTEIN"/>
    <property type="match status" value="1"/>
</dbReference>
<keyword evidence="2" id="KW-1185">Reference proteome</keyword>